<dbReference type="AlphaFoldDB" id="A0A8S2FND0"/>
<evidence type="ECO:0000313" key="3">
    <source>
        <dbReference type="Proteomes" id="UP000677228"/>
    </source>
</evidence>
<proteinExistence type="predicted"/>
<sequence length="58" mass="6721">DKNMYKSLYEAGTAVCNELKEREEKLTAEKELTKERLSGKEVEVYKATQLLEEAILKK</sequence>
<organism evidence="1 3">
    <name type="scientific">Didymodactylos carnosus</name>
    <dbReference type="NCBI Taxonomy" id="1234261"/>
    <lineage>
        <taxon>Eukaryota</taxon>
        <taxon>Metazoa</taxon>
        <taxon>Spiralia</taxon>
        <taxon>Gnathifera</taxon>
        <taxon>Rotifera</taxon>
        <taxon>Eurotatoria</taxon>
        <taxon>Bdelloidea</taxon>
        <taxon>Philodinida</taxon>
        <taxon>Philodinidae</taxon>
        <taxon>Didymodactylos</taxon>
    </lineage>
</organism>
<evidence type="ECO:0000313" key="1">
    <source>
        <dbReference type="EMBL" id="CAF1516775.1"/>
    </source>
</evidence>
<dbReference type="Proteomes" id="UP000677228">
    <property type="component" value="Unassembled WGS sequence"/>
</dbReference>
<dbReference type="Proteomes" id="UP000682733">
    <property type="component" value="Unassembled WGS sequence"/>
</dbReference>
<name>A0A8S2FND0_9BILA</name>
<dbReference type="EMBL" id="CAJNOK010035807">
    <property type="protein sequence ID" value="CAF1516775.1"/>
    <property type="molecule type" value="Genomic_DNA"/>
</dbReference>
<feature type="non-terminal residue" evidence="1">
    <location>
        <position position="1"/>
    </location>
</feature>
<comment type="caution">
    <text evidence="1">The sequence shown here is derived from an EMBL/GenBank/DDBJ whole genome shotgun (WGS) entry which is preliminary data.</text>
</comment>
<dbReference type="EMBL" id="CAJOBA010057907">
    <property type="protein sequence ID" value="CAF4304070.1"/>
    <property type="molecule type" value="Genomic_DNA"/>
</dbReference>
<gene>
    <name evidence="1" type="ORF">OVA965_LOCUS37618</name>
    <name evidence="2" type="ORF">TMI583_LOCUS38710</name>
</gene>
<evidence type="ECO:0000313" key="2">
    <source>
        <dbReference type="EMBL" id="CAF4304070.1"/>
    </source>
</evidence>
<protein>
    <submittedName>
        <fullName evidence="1">Uncharacterized protein</fullName>
    </submittedName>
</protein>
<reference evidence="1" key="1">
    <citation type="submission" date="2021-02" db="EMBL/GenBank/DDBJ databases">
        <authorList>
            <person name="Nowell W R."/>
        </authorList>
    </citation>
    <scope>NUCLEOTIDE SEQUENCE</scope>
</reference>
<accession>A0A8S2FND0</accession>